<dbReference type="Proteomes" id="UP000618460">
    <property type="component" value="Unassembled WGS sequence"/>
</dbReference>
<evidence type="ECO:0000313" key="2">
    <source>
        <dbReference type="Proteomes" id="UP000618460"/>
    </source>
</evidence>
<organism evidence="1 2">
    <name type="scientific">Paraliobacillus quinghaiensis</name>
    <dbReference type="NCBI Taxonomy" id="470815"/>
    <lineage>
        <taxon>Bacteria</taxon>
        <taxon>Bacillati</taxon>
        <taxon>Bacillota</taxon>
        <taxon>Bacilli</taxon>
        <taxon>Bacillales</taxon>
        <taxon>Bacillaceae</taxon>
        <taxon>Paraliobacillus</taxon>
    </lineage>
</organism>
<dbReference type="RefSeq" id="WP_117155901.1">
    <property type="nucleotide sequence ID" value="NZ_BMLG01000013.1"/>
</dbReference>
<gene>
    <name evidence="1" type="ORF">GCM10011351_22860</name>
</gene>
<dbReference type="OrthoDB" id="2972095at2"/>
<dbReference type="EMBL" id="BMLG01000013">
    <property type="protein sequence ID" value="GGM36230.1"/>
    <property type="molecule type" value="Genomic_DNA"/>
</dbReference>
<name>A0A917TSL8_9BACI</name>
<evidence type="ECO:0000313" key="1">
    <source>
        <dbReference type="EMBL" id="GGM36230.1"/>
    </source>
</evidence>
<keyword evidence="2" id="KW-1185">Reference proteome</keyword>
<proteinExistence type="predicted"/>
<comment type="caution">
    <text evidence="1">The sequence shown here is derived from an EMBL/GenBank/DDBJ whole genome shotgun (WGS) entry which is preliminary data.</text>
</comment>
<accession>A0A917TSL8</accession>
<dbReference type="AlphaFoldDB" id="A0A917TSL8"/>
<protein>
    <submittedName>
        <fullName evidence="1">Uncharacterized protein</fullName>
    </submittedName>
</protein>
<reference evidence="1" key="2">
    <citation type="submission" date="2020-09" db="EMBL/GenBank/DDBJ databases">
        <authorList>
            <person name="Sun Q."/>
            <person name="Zhou Y."/>
        </authorList>
    </citation>
    <scope>NUCLEOTIDE SEQUENCE</scope>
    <source>
        <strain evidence="1">CGMCC 1.6333</strain>
    </source>
</reference>
<reference evidence="1" key="1">
    <citation type="journal article" date="2014" name="Int. J. Syst. Evol. Microbiol.">
        <title>Complete genome sequence of Corynebacterium casei LMG S-19264T (=DSM 44701T), isolated from a smear-ripened cheese.</title>
        <authorList>
            <consortium name="US DOE Joint Genome Institute (JGI-PGF)"/>
            <person name="Walter F."/>
            <person name="Albersmeier A."/>
            <person name="Kalinowski J."/>
            <person name="Ruckert C."/>
        </authorList>
    </citation>
    <scope>NUCLEOTIDE SEQUENCE</scope>
    <source>
        <strain evidence="1">CGMCC 1.6333</strain>
    </source>
</reference>
<sequence>MQNDKVGYHDLINKLQHQEQAIAQLVTIVATTNRKLSEIERKQLSLEQSTSTVCSTPSYIAK</sequence>